<dbReference type="EMBL" id="LAZR01017560">
    <property type="protein sequence ID" value="KKL99903.1"/>
    <property type="molecule type" value="Genomic_DNA"/>
</dbReference>
<feature type="non-terminal residue" evidence="2">
    <location>
        <position position="108"/>
    </location>
</feature>
<comment type="caution">
    <text evidence="2">The sequence shown here is derived from an EMBL/GenBank/DDBJ whole genome shotgun (WGS) entry which is preliminary data.</text>
</comment>
<feature type="domain" description="DZANK-type" evidence="1">
    <location>
        <begin position="3"/>
        <end position="47"/>
    </location>
</feature>
<evidence type="ECO:0000313" key="2">
    <source>
        <dbReference type="EMBL" id="KKL99903.1"/>
    </source>
</evidence>
<dbReference type="AlphaFoldDB" id="A0A0F9GM98"/>
<protein>
    <recommendedName>
        <fullName evidence="1">DZANK-type domain-containing protein</fullName>
    </recommendedName>
</protein>
<name>A0A0F9GM98_9ZZZZ</name>
<accession>A0A0F9GM98</accession>
<evidence type="ECO:0000259" key="1">
    <source>
        <dbReference type="Pfam" id="PF12773"/>
    </source>
</evidence>
<sequence>MLCPSCGYENQEGAKFCGECAASFDGAISCPSCGAGNPSGQKFCNECAQPLAEAAPPTRTPTPAPSPALPASFAGGRYRVERFLGEGGKKRVYLAHDTKLDSDVAIAV</sequence>
<proteinExistence type="predicted"/>
<organism evidence="2">
    <name type="scientific">marine sediment metagenome</name>
    <dbReference type="NCBI Taxonomy" id="412755"/>
    <lineage>
        <taxon>unclassified sequences</taxon>
        <taxon>metagenomes</taxon>
        <taxon>ecological metagenomes</taxon>
    </lineage>
</organism>
<dbReference type="InterPro" id="IPR025874">
    <property type="entry name" value="DZR"/>
</dbReference>
<dbReference type="Gene3D" id="3.30.200.20">
    <property type="entry name" value="Phosphorylase Kinase, domain 1"/>
    <property type="match status" value="1"/>
</dbReference>
<gene>
    <name evidence="2" type="ORF">LCGC14_1809790</name>
</gene>
<dbReference type="Pfam" id="PF12773">
    <property type="entry name" value="DZR"/>
    <property type="match status" value="1"/>
</dbReference>
<reference evidence="2" key="1">
    <citation type="journal article" date="2015" name="Nature">
        <title>Complex archaea that bridge the gap between prokaryotes and eukaryotes.</title>
        <authorList>
            <person name="Spang A."/>
            <person name="Saw J.H."/>
            <person name="Jorgensen S.L."/>
            <person name="Zaremba-Niedzwiedzka K."/>
            <person name="Martijn J."/>
            <person name="Lind A.E."/>
            <person name="van Eijk R."/>
            <person name="Schleper C."/>
            <person name="Guy L."/>
            <person name="Ettema T.J."/>
        </authorList>
    </citation>
    <scope>NUCLEOTIDE SEQUENCE</scope>
</reference>